<dbReference type="AlphaFoldDB" id="A0A8R1DF81"/>
<feature type="transmembrane region" description="Helical" evidence="1">
    <location>
        <begin position="229"/>
        <end position="251"/>
    </location>
</feature>
<keyword evidence="1" id="KW-0472">Membrane</keyword>
<reference evidence="2" key="2">
    <citation type="submission" date="2022-06" db="UniProtKB">
        <authorList>
            <consortium name="EnsemblMetazoa"/>
        </authorList>
    </citation>
    <scope>IDENTIFICATION</scope>
    <source>
        <strain evidence="2">DF5081</strain>
    </source>
</reference>
<dbReference type="PANTHER" id="PTHR46891">
    <property type="entry name" value="SERPENTINE RECEPTOR, CLASS H-RELATED"/>
    <property type="match status" value="1"/>
</dbReference>
<dbReference type="EnsemblMetazoa" id="CJA01064.1">
    <property type="protein sequence ID" value="CJA01064.1"/>
    <property type="gene ID" value="WBGene00120268"/>
</dbReference>
<proteinExistence type="predicted"/>
<organism evidence="2 3">
    <name type="scientific">Caenorhabditis japonica</name>
    <dbReference type="NCBI Taxonomy" id="281687"/>
    <lineage>
        <taxon>Eukaryota</taxon>
        <taxon>Metazoa</taxon>
        <taxon>Ecdysozoa</taxon>
        <taxon>Nematoda</taxon>
        <taxon>Chromadorea</taxon>
        <taxon>Rhabditida</taxon>
        <taxon>Rhabditina</taxon>
        <taxon>Rhabditomorpha</taxon>
        <taxon>Rhabditoidea</taxon>
        <taxon>Rhabditidae</taxon>
        <taxon>Peloderinae</taxon>
        <taxon>Caenorhabditis</taxon>
    </lineage>
</organism>
<feature type="transmembrane region" description="Helical" evidence="1">
    <location>
        <begin position="72"/>
        <end position="91"/>
    </location>
</feature>
<name>A0A8R1DF81_CAEJA</name>
<evidence type="ECO:0000313" key="3">
    <source>
        <dbReference type="Proteomes" id="UP000005237"/>
    </source>
</evidence>
<keyword evidence="1" id="KW-0812">Transmembrane</keyword>
<dbReference type="OMA" id="FCQISVH"/>
<dbReference type="Pfam" id="PF10318">
    <property type="entry name" value="7TM_GPCR_Srh"/>
    <property type="match status" value="1"/>
</dbReference>
<dbReference type="InterPro" id="IPR019422">
    <property type="entry name" value="7TM_GPCR_serpentine_rcpt_Srh"/>
</dbReference>
<evidence type="ECO:0000313" key="2">
    <source>
        <dbReference type="EnsemblMetazoa" id="CJA01064.1"/>
    </source>
</evidence>
<feature type="transmembrane region" description="Helical" evidence="1">
    <location>
        <begin position="167"/>
        <end position="187"/>
    </location>
</feature>
<feature type="transmembrane region" description="Helical" evidence="1">
    <location>
        <begin position="307"/>
        <end position="330"/>
    </location>
</feature>
<evidence type="ECO:0000256" key="1">
    <source>
        <dbReference type="SAM" id="Phobius"/>
    </source>
</evidence>
<sequence length="365" mass="40645">MPFWPEVSIFSRDASEWSQLLYDDREMCSKPAPTGYSVGLTAAHLIAAPIYAVAFYTLYAERSANFKVYKRYLAAHAISNLIFELHLSVMMKPVLYLPYPAIRFAGLSVLRYVNGGITFFVFLLIIVATCWSIVELFDYRFRLISGSNLSSDWVKKFAKLAKILKRVLVVLATLTVCCLALAAAGIFDQAEHKMKLEIISTFPELLCRSALVLPKAADTGIKPIHLFNISAFFAVTVGTFLSFSQGIVSLMSLREMVIQTRTSMRTIAMHKAFLISLFCQISVHGVMMGFPVIIYGVSVIFNFDGNAIGYVAIVVASMHGAMSTLAMIIFNRPLYEKASSTIFTVFSSNNVIIRDISFISMNNSR</sequence>
<dbReference type="PANTHER" id="PTHR46891:SF6">
    <property type="entry name" value="SERPENTINE RECEPTOR, CLASS H"/>
    <property type="match status" value="1"/>
</dbReference>
<keyword evidence="3" id="KW-1185">Reference proteome</keyword>
<feature type="transmembrane region" description="Helical" evidence="1">
    <location>
        <begin position="111"/>
        <end position="134"/>
    </location>
</feature>
<dbReference type="Proteomes" id="UP000005237">
    <property type="component" value="Unassembled WGS sequence"/>
</dbReference>
<keyword evidence="1" id="KW-1133">Transmembrane helix</keyword>
<accession>A0A8R1DF81</accession>
<feature type="transmembrane region" description="Helical" evidence="1">
    <location>
        <begin position="36"/>
        <end position="60"/>
    </location>
</feature>
<reference evidence="3" key="1">
    <citation type="submission" date="2010-08" db="EMBL/GenBank/DDBJ databases">
        <authorList>
            <consortium name="Caenorhabditis japonica Sequencing Consortium"/>
            <person name="Wilson R.K."/>
        </authorList>
    </citation>
    <scope>NUCLEOTIDE SEQUENCE [LARGE SCALE GENOMIC DNA]</scope>
    <source>
        <strain evidence="3">DF5081</strain>
    </source>
</reference>
<protein>
    <submittedName>
        <fullName evidence="2">Uncharacterized protein</fullName>
    </submittedName>
</protein>
<feature type="transmembrane region" description="Helical" evidence="1">
    <location>
        <begin position="272"/>
        <end position="301"/>
    </location>
</feature>